<dbReference type="Gene3D" id="3.40.190.10">
    <property type="entry name" value="Periplasmic binding protein-like II"/>
    <property type="match status" value="1"/>
</dbReference>
<gene>
    <name evidence="4" type="ORF">LzC2_24060</name>
</gene>
<protein>
    <recommendedName>
        <fullName evidence="3">Solute-binding protein family 5 domain-containing protein</fullName>
    </recommendedName>
</protein>
<dbReference type="InterPro" id="IPR039424">
    <property type="entry name" value="SBP_5"/>
</dbReference>
<sequence length="926" mass="102109">MMTRSNFALPLGRGGSLWSLGTLFCLMACGAAPAAAQEGLPTLEELELPTAAELLARRPTDWIVLKTGGVVEAGAVQPRPDTLAQLQRRQDFVERMASRDAEGRKAELARYVRGDDPAPPAPLRPQAVARFAEEFDALSDDEIRRAVEEIGGRQAAEKLKGRTGARLRSEAVVGSRESYIGLVAQLDRLDLVLLDEELEDPEFSVAVFKVDQIIHHEDLMLRRADELLESGDMRSAYELLFALARMNSSEILPEGWPGLQERLDRAAFIDAGELLDLGLLENAMGRMEVLLDRSPDFPGGLDRLAEAADGLIGAAEQADDMREARFFLARLRNRGPQHPITLKWDGQFSSRAIALLEDAEAVAADDPSLAAERIREAARIDPTAEGVARAFTRYTRRYQVLTAGVLDLPPAEVSEDRPPPFPPTDAADRGSFLMSSRLFEIDRVDEAPHYRSNLLEGWEPTDLGRRASFRLRPRFPDWLPQPPLDAADVLAGLQDRLDPASPMFEERLAEEISGVRQLSPREFEVIFARVPLRTEGILAEPVKVLPRQVTKRDSAEGDAEAGDAAPPPGATLKTPFFPRVPDSADQPGVAVYRRAVPEPADSPQFHVAEVREKAYSDGPALMQAFRRGEFDLLVHPRPWDVPTLLKDESVLSFKSSVPAAHVLQINPRSAVMKNAELRKALLLAPDRKSIMNDAVFRTAEAQSAGLGRVISAPFPSASEATNPLLRPRSQNLTLAFALSLAAARSLGEEGAPGVPELTILAADDTVVAGVLDELAATWQRIGLKVRVVSGGDAAKLAAESPEDWDLAYRTLRMREPAREIAPLLTNSDDVTLDSLLMLSDWLRRDLIALERVGNRNDAVELLHDLHRHMRSEVRVIPLFEIDEYVFARTTVRNVEGPLVHPYQGVERWQVDAELPTDDFELPEVGR</sequence>
<feature type="region of interest" description="Disordered" evidence="1">
    <location>
        <begin position="548"/>
        <end position="574"/>
    </location>
</feature>
<reference evidence="4 5" key="1">
    <citation type="journal article" date="2020" name="Syst. Appl. Microbiol.">
        <title>Alienimonas chondri sp. nov., a novel planctomycete isolated from the biofilm of the red alga Chondrus crispus.</title>
        <authorList>
            <person name="Vitorino I."/>
            <person name="Albuquerque L."/>
            <person name="Wiegand S."/>
            <person name="Kallscheuer N."/>
            <person name="da Costa M.S."/>
            <person name="Lobo-da-Cunha A."/>
            <person name="Jogler C."/>
            <person name="Lage O.M."/>
        </authorList>
    </citation>
    <scope>NUCLEOTIDE SEQUENCE [LARGE SCALE GENOMIC DNA]</scope>
    <source>
        <strain evidence="4 5">LzC2</strain>
    </source>
</reference>
<name>A0ABX1VDZ6_9PLAN</name>
<dbReference type="Gene3D" id="3.10.105.10">
    <property type="entry name" value="Dipeptide-binding Protein, Domain 3"/>
    <property type="match status" value="1"/>
</dbReference>
<dbReference type="Proteomes" id="UP000609651">
    <property type="component" value="Unassembled WGS sequence"/>
</dbReference>
<accession>A0ABX1VDZ6</accession>
<keyword evidence="5" id="KW-1185">Reference proteome</keyword>
<dbReference type="EMBL" id="WTPX01000073">
    <property type="protein sequence ID" value="NNJ26323.1"/>
    <property type="molecule type" value="Genomic_DNA"/>
</dbReference>
<dbReference type="InterPro" id="IPR000914">
    <property type="entry name" value="SBP_5_dom"/>
</dbReference>
<evidence type="ECO:0000313" key="5">
    <source>
        <dbReference type="Proteomes" id="UP000609651"/>
    </source>
</evidence>
<organism evidence="4 5">
    <name type="scientific">Alienimonas chondri</name>
    <dbReference type="NCBI Taxonomy" id="2681879"/>
    <lineage>
        <taxon>Bacteria</taxon>
        <taxon>Pseudomonadati</taxon>
        <taxon>Planctomycetota</taxon>
        <taxon>Planctomycetia</taxon>
        <taxon>Planctomycetales</taxon>
        <taxon>Planctomycetaceae</taxon>
        <taxon>Alienimonas</taxon>
    </lineage>
</organism>
<evidence type="ECO:0000259" key="3">
    <source>
        <dbReference type="Pfam" id="PF00496"/>
    </source>
</evidence>
<feature type="signal peptide" evidence="2">
    <location>
        <begin position="1"/>
        <end position="34"/>
    </location>
</feature>
<proteinExistence type="predicted"/>
<evidence type="ECO:0000313" key="4">
    <source>
        <dbReference type="EMBL" id="NNJ26323.1"/>
    </source>
</evidence>
<dbReference type="Pfam" id="PF00496">
    <property type="entry name" value="SBP_bac_5"/>
    <property type="match status" value="1"/>
</dbReference>
<feature type="domain" description="Solute-binding protein family 5" evidence="3">
    <location>
        <begin position="451"/>
        <end position="806"/>
    </location>
</feature>
<evidence type="ECO:0000256" key="1">
    <source>
        <dbReference type="SAM" id="MobiDB-lite"/>
    </source>
</evidence>
<evidence type="ECO:0000256" key="2">
    <source>
        <dbReference type="SAM" id="SignalP"/>
    </source>
</evidence>
<comment type="caution">
    <text evidence="4">The sequence shown here is derived from an EMBL/GenBank/DDBJ whole genome shotgun (WGS) entry which is preliminary data.</text>
</comment>
<feature type="chain" id="PRO_5047308365" description="Solute-binding protein family 5 domain-containing protein" evidence="2">
    <location>
        <begin position="35"/>
        <end position="926"/>
    </location>
</feature>
<dbReference type="SUPFAM" id="SSF53850">
    <property type="entry name" value="Periplasmic binding protein-like II"/>
    <property type="match status" value="1"/>
</dbReference>
<keyword evidence="2" id="KW-0732">Signal</keyword>
<dbReference type="PANTHER" id="PTHR30290">
    <property type="entry name" value="PERIPLASMIC BINDING COMPONENT OF ABC TRANSPORTER"/>
    <property type="match status" value="1"/>
</dbReference>